<evidence type="ECO:0000313" key="1">
    <source>
        <dbReference type="EMBL" id="GBP51204.1"/>
    </source>
</evidence>
<keyword evidence="2" id="KW-1185">Reference proteome</keyword>
<gene>
    <name evidence="1" type="ORF">EVAR_85415_1</name>
</gene>
<name>A0A4C1WM65_EUMVA</name>
<dbReference type="AlphaFoldDB" id="A0A4C1WM65"/>
<sequence length="114" mass="13123">MRSYGGGEVPSGGERRAAHTRVTEGFLFESCANAPPPARYIALISMPAARRRDARAERVNLIYERAFNNARCRRQTSDRRPRMDFYSGRRCNFRSSRFPIPNTKYYATESQIVL</sequence>
<accession>A0A4C1WM65</accession>
<protein>
    <submittedName>
        <fullName evidence="1">Uncharacterized protein</fullName>
    </submittedName>
</protein>
<dbReference type="EMBL" id="BGZK01000577">
    <property type="protein sequence ID" value="GBP51204.1"/>
    <property type="molecule type" value="Genomic_DNA"/>
</dbReference>
<comment type="caution">
    <text evidence="1">The sequence shown here is derived from an EMBL/GenBank/DDBJ whole genome shotgun (WGS) entry which is preliminary data.</text>
</comment>
<dbReference type="Proteomes" id="UP000299102">
    <property type="component" value="Unassembled WGS sequence"/>
</dbReference>
<organism evidence="1 2">
    <name type="scientific">Eumeta variegata</name>
    <name type="common">Bagworm moth</name>
    <name type="synonym">Eumeta japonica</name>
    <dbReference type="NCBI Taxonomy" id="151549"/>
    <lineage>
        <taxon>Eukaryota</taxon>
        <taxon>Metazoa</taxon>
        <taxon>Ecdysozoa</taxon>
        <taxon>Arthropoda</taxon>
        <taxon>Hexapoda</taxon>
        <taxon>Insecta</taxon>
        <taxon>Pterygota</taxon>
        <taxon>Neoptera</taxon>
        <taxon>Endopterygota</taxon>
        <taxon>Lepidoptera</taxon>
        <taxon>Glossata</taxon>
        <taxon>Ditrysia</taxon>
        <taxon>Tineoidea</taxon>
        <taxon>Psychidae</taxon>
        <taxon>Oiketicinae</taxon>
        <taxon>Eumeta</taxon>
    </lineage>
</organism>
<proteinExistence type="predicted"/>
<evidence type="ECO:0000313" key="2">
    <source>
        <dbReference type="Proteomes" id="UP000299102"/>
    </source>
</evidence>
<reference evidence="1 2" key="1">
    <citation type="journal article" date="2019" name="Commun. Biol.">
        <title>The bagworm genome reveals a unique fibroin gene that provides high tensile strength.</title>
        <authorList>
            <person name="Kono N."/>
            <person name="Nakamura H."/>
            <person name="Ohtoshi R."/>
            <person name="Tomita M."/>
            <person name="Numata K."/>
            <person name="Arakawa K."/>
        </authorList>
    </citation>
    <scope>NUCLEOTIDE SEQUENCE [LARGE SCALE GENOMIC DNA]</scope>
</reference>